<dbReference type="KEGG" id="vg:26622940"/>
<keyword evidence="3" id="KW-1185">Reference proteome</keyword>
<dbReference type="InterPro" id="IPR036327">
    <property type="entry name" value="Gp8_sf"/>
</dbReference>
<feature type="domain" description="Bacteriophage T4 Gp8" evidence="1">
    <location>
        <begin position="9"/>
        <end position="335"/>
    </location>
</feature>
<dbReference type="InterPro" id="IPR015298">
    <property type="entry name" value="Phage_T4_Gp8"/>
</dbReference>
<dbReference type="EMBL" id="KP890823">
    <property type="protein sequence ID" value="AKA62003.1"/>
    <property type="molecule type" value="Genomic_DNA"/>
</dbReference>
<protein>
    <submittedName>
        <fullName evidence="2">Baseplate wedge tail fiber connector</fullName>
    </submittedName>
</protein>
<dbReference type="GeneID" id="26622940"/>
<dbReference type="Proteomes" id="UP000202749">
    <property type="component" value="Segment"/>
</dbReference>
<dbReference type="RefSeq" id="YP_009195559.1">
    <property type="nucleotide sequence ID" value="NC_028762.1"/>
</dbReference>
<dbReference type="Gene3D" id="2.60.340.10">
    <property type="entry name" value="baseplate structural protein gp8, domain 1"/>
    <property type="match status" value="1"/>
</dbReference>
<dbReference type="Pfam" id="PF09215">
    <property type="entry name" value="Phage-Gp8"/>
    <property type="match status" value="1"/>
</dbReference>
<evidence type="ECO:0000313" key="2">
    <source>
        <dbReference type="EMBL" id="AKA62003.1"/>
    </source>
</evidence>
<organism evidence="2 3">
    <name type="scientific">Proteus phage vB_PmiM_Pm5461</name>
    <dbReference type="NCBI Taxonomy" id="1636250"/>
    <lineage>
        <taxon>Viruses</taxon>
        <taxon>Duplodnaviria</taxon>
        <taxon>Heunggongvirae</taxon>
        <taxon>Uroviricota</taxon>
        <taxon>Caudoviricetes</taxon>
        <taxon>Pantevenvirales</taxon>
        <taxon>Straboviridae</taxon>
        <taxon>Bragavirus</taxon>
        <taxon>Bragavirus pm5461</taxon>
    </lineage>
</organism>
<dbReference type="Gene3D" id="2.170.290.10">
    <property type="entry name" value="baseplate structural protein gp8, domain 2"/>
    <property type="match status" value="1"/>
</dbReference>
<dbReference type="OrthoDB" id="4009at10239"/>
<name>A0A0G2SS74_9CAUD</name>
<evidence type="ECO:0000259" key="1">
    <source>
        <dbReference type="Pfam" id="PF09215"/>
    </source>
</evidence>
<evidence type="ECO:0000313" key="3">
    <source>
        <dbReference type="Proteomes" id="UP000202749"/>
    </source>
</evidence>
<reference evidence="2 3" key="1">
    <citation type="submission" date="2015-03" db="EMBL/GenBank/DDBJ databases">
        <authorList>
            <person name="Melo L.D.R."/>
            <person name="Veiga P."/>
            <person name="Cerca N."/>
            <person name="Kropinski A.M."/>
            <person name="Azeredo J."/>
            <person name="Almeida C."/>
            <person name="Sillankorva S."/>
        </authorList>
    </citation>
    <scope>NUCLEOTIDE SEQUENCE [LARGE SCALE GENOMIC DNA]</scope>
</reference>
<accession>A0A0G2SS74</accession>
<dbReference type="SUPFAM" id="SSF89433">
    <property type="entry name" value="Baseplate structural protein gp8"/>
    <property type="match status" value="1"/>
</dbReference>
<proteinExistence type="predicted"/>
<gene>
    <name evidence="2" type="ORF">Pm5461_137</name>
</gene>
<sequence length="335" mass="38347">MDSVELYRSVVTSKFRTGKLLSFYDSIGDSDSKTTIYVGFGRQEPWADNEKEVGFAPPYPIDDVSGVSDMWTHMIGLMKVDKSLVDALIPRRDWGDSRYPNPRTFNIGDIVVTNSAPYNQTDIGDGWKVYRVVDIPKTGVCSISNIKNKDECIKLGGTWTPSYESVFPPKGRGDAEKGGLVDMEDGYLWEYLYTIPPDVSINRCTNEYIVVPTPDELGQDLERWGYEDNLSWQQNDNNLVYRLKVVTLRFRAFMDSVYFPEASWPGNNGFRQICVVINPLEKKQWPNDPNVKATKNYYRVSQVERNSGEMIYLENRPPITRSIDQTELVDLVFSF</sequence>